<dbReference type="Proteomes" id="UP000095283">
    <property type="component" value="Unplaced"/>
</dbReference>
<dbReference type="AlphaFoldDB" id="A0A1I7XIN9"/>
<name>A0A1I7XIN9_HETBA</name>
<sequence length="93" mass="10513">MEVHQGRFVDTVAFATEFAATRSEFVASLPESLVSRSEFAATTADVRQFTALDCASRMNGDEDFVYAPPLKVSRRTFVLVKNLIVAFRWCRLF</sequence>
<evidence type="ECO:0000313" key="2">
    <source>
        <dbReference type="WBParaSite" id="Hba_17614"/>
    </source>
</evidence>
<reference evidence="2" key="1">
    <citation type="submission" date="2016-11" db="UniProtKB">
        <authorList>
            <consortium name="WormBaseParasite"/>
        </authorList>
    </citation>
    <scope>IDENTIFICATION</scope>
</reference>
<organism evidence="1 2">
    <name type="scientific">Heterorhabditis bacteriophora</name>
    <name type="common">Entomopathogenic nematode worm</name>
    <dbReference type="NCBI Taxonomy" id="37862"/>
    <lineage>
        <taxon>Eukaryota</taxon>
        <taxon>Metazoa</taxon>
        <taxon>Ecdysozoa</taxon>
        <taxon>Nematoda</taxon>
        <taxon>Chromadorea</taxon>
        <taxon>Rhabditida</taxon>
        <taxon>Rhabditina</taxon>
        <taxon>Rhabditomorpha</taxon>
        <taxon>Strongyloidea</taxon>
        <taxon>Heterorhabditidae</taxon>
        <taxon>Heterorhabditis</taxon>
    </lineage>
</organism>
<proteinExistence type="predicted"/>
<dbReference type="WBParaSite" id="Hba_17614">
    <property type="protein sequence ID" value="Hba_17614"/>
    <property type="gene ID" value="Hba_17614"/>
</dbReference>
<keyword evidence="1" id="KW-1185">Reference proteome</keyword>
<accession>A0A1I7XIN9</accession>
<protein>
    <submittedName>
        <fullName evidence="2">Transposase</fullName>
    </submittedName>
</protein>
<evidence type="ECO:0000313" key="1">
    <source>
        <dbReference type="Proteomes" id="UP000095283"/>
    </source>
</evidence>